<protein>
    <recommendedName>
        <fullName evidence="3">BAG domain-containing protein</fullName>
    </recommendedName>
</protein>
<feature type="region of interest" description="Disordered" evidence="2">
    <location>
        <begin position="1"/>
        <end position="29"/>
    </location>
</feature>
<evidence type="ECO:0000256" key="2">
    <source>
        <dbReference type="SAM" id="MobiDB-lite"/>
    </source>
</evidence>
<dbReference type="PANTHER" id="PTHR12329:SF40">
    <property type="entry name" value="BAG FAMILY MOLECULAR CHAPERONE REGULATOR 4"/>
    <property type="match status" value="1"/>
</dbReference>
<evidence type="ECO:0000313" key="5">
    <source>
        <dbReference type="Proteomes" id="UP001472677"/>
    </source>
</evidence>
<dbReference type="Gene3D" id="1.20.58.120">
    <property type="entry name" value="BAG domain"/>
    <property type="match status" value="1"/>
</dbReference>
<accession>A0ABR2GB36</accession>
<evidence type="ECO:0000313" key="4">
    <source>
        <dbReference type="EMBL" id="KAK8600025.1"/>
    </source>
</evidence>
<dbReference type="InterPro" id="IPR039773">
    <property type="entry name" value="BAG_chaperone_regulator"/>
</dbReference>
<keyword evidence="5" id="KW-1185">Reference proteome</keyword>
<comment type="caution">
    <text evidence="4">The sequence shown here is derived from an EMBL/GenBank/DDBJ whole genome shotgun (WGS) entry which is preliminary data.</text>
</comment>
<dbReference type="InterPro" id="IPR003103">
    <property type="entry name" value="BAG_domain"/>
</dbReference>
<dbReference type="PANTHER" id="PTHR12329">
    <property type="entry name" value="BCL2-ASSOCIATED ATHANOGENE"/>
    <property type="match status" value="1"/>
</dbReference>
<dbReference type="InterPro" id="IPR036533">
    <property type="entry name" value="BAG_dom_sf"/>
</dbReference>
<gene>
    <name evidence="4" type="ORF">V6N12_049885</name>
</gene>
<dbReference type="Pfam" id="PF02179">
    <property type="entry name" value="BAG"/>
    <property type="match status" value="1"/>
</dbReference>
<keyword evidence="1" id="KW-0143">Chaperone</keyword>
<name>A0ABR2GB36_9ROSI</name>
<reference evidence="4 5" key="1">
    <citation type="journal article" date="2024" name="G3 (Bethesda)">
        <title>Genome assembly of Hibiscus sabdariffa L. provides insights into metabolisms of medicinal natural products.</title>
        <authorList>
            <person name="Kim T."/>
        </authorList>
    </citation>
    <scope>NUCLEOTIDE SEQUENCE [LARGE SCALE GENOMIC DNA]</scope>
    <source>
        <strain evidence="4">TK-2024</strain>
        <tissue evidence="4">Old leaves</tissue>
    </source>
</reference>
<feature type="domain" description="BAG" evidence="3">
    <location>
        <begin position="62"/>
        <end position="140"/>
    </location>
</feature>
<organism evidence="4 5">
    <name type="scientific">Hibiscus sabdariffa</name>
    <name type="common">roselle</name>
    <dbReference type="NCBI Taxonomy" id="183260"/>
    <lineage>
        <taxon>Eukaryota</taxon>
        <taxon>Viridiplantae</taxon>
        <taxon>Streptophyta</taxon>
        <taxon>Embryophyta</taxon>
        <taxon>Tracheophyta</taxon>
        <taxon>Spermatophyta</taxon>
        <taxon>Magnoliopsida</taxon>
        <taxon>eudicotyledons</taxon>
        <taxon>Gunneridae</taxon>
        <taxon>Pentapetalae</taxon>
        <taxon>rosids</taxon>
        <taxon>malvids</taxon>
        <taxon>Malvales</taxon>
        <taxon>Malvaceae</taxon>
        <taxon>Malvoideae</taxon>
        <taxon>Hibiscus</taxon>
    </lineage>
</organism>
<proteinExistence type="predicted"/>
<evidence type="ECO:0000259" key="3">
    <source>
        <dbReference type="PROSITE" id="PS51035"/>
    </source>
</evidence>
<dbReference type="SUPFAM" id="SSF63491">
    <property type="entry name" value="BAG domain"/>
    <property type="match status" value="1"/>
</dbReference>
<dbReference type="Proteomes" id="UP001472677">
    <property type="component" value="Unassembled WGS sequence"/>
</dbReference>
<sequence>MGTGASIPKTASGELKDEIAGKSGLQPDKQRVFGRVGETTARKENRVESLRETEEMSRAFVAVAGVRKTVDKLSERVAALEMAVNSGTKVSDEEFDVSAELLMRELLKLDGIEAEGEAKLQRKAEVLRVQNFHETLDKLKTINSKFS</sequence>
<evidence type="ECO:0000256" key="1">
    <source>
        <dbReference type="ARBA" id="ARBA00023186"/>
    </source>
</evidence>
<dbReference type="SMART" id="SM00264">
    <property type="entry name" value="BAG"/>
    <property type="match status" value="1"/>
</dbReference>
<dbReference type="PROSITE" id="PS51035">
    <property type="entry name" value="BAG"/>
    <property type="match status" value="1"/>
</dbReference>
<dbReference type="EMBL" id="JBBPBM010000001">
    <property type="protein sequence ID" value="KAK8600025.1"/>
    <property type="molecule type" value="Genomic_DNA"/>
</dbReference>